<accession>A0A0C3CCM6</accession>
<feature type="transmembrane region" description="Helical" evidence="6">
    <location>
        <begin position="12"/>
        <end position="35"/>
    </location>
</feature>
<keyword evidence="3 6" id="KW-0812">Transmembrane</keyword>
<dbReference type="GO" id="GO:0005886">
    <property type="term" value="C:plasma membrane"/>
    <property type="evidence" value="ECO:0007669"/>
    <property type="project" value="TreeGrafter"/>
</dbReference>
<keyword evidence="5 6" id="KW-0472">Membrane</keyword>
<organism evidence="7 8">
    <name type="scientific">Oidiodendron maius (strain Zn)</name>
    <dbReference type="NCBI Taxonomy" id="913774"/>
    <lineage>
        <taxon>Eukaryota</taxon>
        <taxon>Fungi</taxon>
        <taxon>Dikarya</taxon>
        <taxon>Ascomycota</taxon>
        <taxon>Pezizomycotina</taxon>
        <taxon>Leotiomycetes</taxon>
        <taxon>Leotiomycetes incertae sedis</taxon>
        <taxon>Myxotrichaceae</taxon>
        <taxon>Oidiodendron</taxon>
    </lineage>
</organism>
<dbReference type="GO" id="GO:0008506">
    <property type="term" value="F:sucrose:proton symporter activity"/>
    <property type="evidence" value="ECO:0007669"/>
    <property type="project" value="TreeGrafter"/>
</dbReference>
<feature type="transmembrane region" description="Helical" evidence="6">
    <location>
        <begin position="453"/>
        <end position="470"/>
    </location>
</feature>
<evidence type="ECO:0000256" key="5">
    <source>
        <dbReference type="ARBA" id="ARBA00023136"/>
    </source>
</evidence>
<feature type="transmembrane region" description="Helical" evidence="6">
    <location>
        <begin position="168"/>
        <end position="188"/>
    </location>
</feature>
<evidence type="ECO:0000313" key="8">
    <source>
        <dbReference type="Proteomes" id="UP000054321"/>
    </source>
</evidence>
<dbReference type="EMBL" id="KN832883">
    <property type="protein sequence ID" value="KIM96663.1"/>
    <property type="molecule type" value="Genomic_DNA"/>
</dbReference>
<dbReference type="Proteomes" id="UP000054321">
    <property type="component" value="Unassembled WGS sequence"/>
</dbReference>
<gene>
    <name evidence="7" type="ORF">OIDMADRAFT_131223</name>
</gene>
<name>A0A0C3CCM6_OIDMZ</name>
<evidence type="ECO:0000256" key="1">
    <source>
        <dbReference type="ARBA" id="ARBA00004141"/>
    </source>
</evidence>
<feature type="transmembrane region" description="Helical" evidence="6">
    <location>
        <begin position="287"/>
        <end position="306"/>
    </location>
</feature>
<dbReference type="PANTHER" id="PTHR19432">
    <property type="entry name" value="SUGAR TRANSPORTER"/>
    <property type="match status" value="1"/>
</dbReference>
<evidence type="ECO:0000256" key="4">
    <source>
        <dbReference type="ARBA" id="ARBA00022989"/>
    </source>
</evidence>
<proteinExistence type="predicted"/>
<feature type="transmembrane region" description="Helical" evidence="6">
    <location>
        <begin position="47"/>
        <end position="66"/>
    </location>
</feature>
<sequence length="476" mass="52494">MHLRSLGLSKSQTAITFLAGPISGIFAQPLFGLWSDRCRLSWGRRRPFIAMGGLVLIASLLALAWTKSLVNLLFGPDESDESNQINAHRDATIVMANTLTFCLYFSTQPVQVGIRALIIDVCPTYQQRDANAWVVRISGVANVLAYLSAFLDLPQYLSVFGDTQFKNLSVLACLSLSATLLLCCVFVVEENQDRDIPMKSAGNRTSNKSIGKTLFEQCSCLYKDISNLPKQIAYIYMVQFFAWMGWYPYLLYATTYISEIYMAEKAATVRPSSEIVHDATWEHATRVGSLALLISSTVSLLTAIVLPRLTSSLSTWAPGYGKAGDWRNWNDITISWLSMRRLWAISSVLFAISMFSTLFVSSVVGIIIIFGIVGISWAVASWIPYTLLSLEISSSHSSTRTIGPFKRNADQAGIVLGLHNIAICIPQILISLGSSFLWKAHEATPLDASSTGWILRIGGAAVLMASWLTMKKVRDP</sequence>
<keyword evidence="4 6" id="KW-1133">Transmembrane helix</keyword>
<dbReference type="InParanoid" id="A0A0C3CCM6"/>
<feature type="transmembrane region" description="Helical" evidence="6">
    <location>
        <begin position="342"/>
        <end position="360"/>
    </location>
</feature>
<reference evidence="8" key="2">
    <citation type="submission" date="2015-01" db="EMBL/GenBank/DDBJ databases">
        <title>Evolutionary Origins and Diversification of the Mycorrhizal Mutualists.</title>
        <authorList>
            <consortium name="DOE Joint Genome Institute"/>
            <consortium name="Mycorrhizal Genomics Consortium"/>
            <person name="Kohler A."/>
            <person name="Kuo A."/>
            <person name="Nagy L.G."/>
            <person name="Floudas D."/>
            <person name="Copeland A."/>
            <person name="Barry K.W."/>
            <person name="Cichocki N."/>
            <person name="Veneault-Fourrey C."/>
            <person name="LaButti K."/>
            <person name="Lindquist E.A."/>
            <person name="Lipzen A."/>
            <person name="Lundell T."/>
            <person name="Morin E."/>
            <person name="Murat C."/>
            <person name="Riley R."/>
            <person name="Ohm R."/>
            <person name="Sun H."/>
            <person name="Tunlid A."/>
            <person name="Henrissat B."/>
            <person name="Grigoriev I.V."/>
            <person name="Hibbett D.S."/>
            <person name="Martin F."/>
        </authorList>
    </citation>
    <scope>NUCLEOTIDE SEQUENCE [LARGE SCALE GENOMIC DNA]</scope>
    <source>
        <strain evidence="8">Zn</strain>
    </source>
</reference>
<evidence type="ECO:0000256" key="2">
    <source>
        <dbReference type="ARBA" id="ARBA00022448"/>
    </source>
</evidence>
<keyword evidence="2" id="KW-0813">Transport</keyword>
<protein>
    <recommendedName>
        <fullName evidence="9">Major facilitator superfamily (MFS) profile domain-containing protein</fullName>
    </recommendedName>
</protein>
<dbReference type="InterPro" id="IPR036259">
    <property type="entry name" value="MFS_trans_sf"/>
</dbReference>
<reference evidence="7 8" key="1">
    <citation type="submission" date="2014-04" db="EMBL/GenBank/DDBJ databases">
        <authorList>
            <consortium name="DOE Joint Genome Institute"/>
            <person name="Kuo A."/>
            <person name="Martino E."/>
            <person name="Perotto S."/>
            <person name="Kohler A."/>
            <person name="Nagy L.G."/>
            <person name="Floudas D."/>
            <person name="Copeland A."/>
            <person name="Barry K.W."/>
            <person name="Cichocki N."/>
            <person name="Veneault-Fourrey C."/>
            <person name="LaButti K."/>
            <person name="Lindquist E.A."/>
            <person name="Lipzen A."/>
            <person name="Lundell T."/>
            <person name="Morin E."/>
            <person name="Murat C."/>
            <person name="Sun H."/>
            <person name="Tunlid A."/>
            <person name="Henrissat B."/>
            <person name="Grigoriev I.V."/>
            <person name="Hibbett D.S."/>
            <person name="Martin F."/>
            <person name="Nordberg H.P."/>
            <person name="Cantor M.N."/>
            <person name="Hua S.X."/>
        </authorList>
    </citation>
    <scope>NUCLEOTIDE SEQUENCE [LARGE SCALE GENOMIC DNA]</scope>
    <source>
        <strain evidence="7 8">Zn</strain>
    </source>
</reference>
<evidence type="ECO:0000313" key="7">
    <source>
        <dbReference type="EMBL" id="KIM96663.1"/>
    </source>
</evidence>
<feature type="transmembrane region" description="Helical" evidence="6">
    <location>
        <begin position="411"/>
        <end position="433"/>
    </location>
</feature>
<dbReference type="AlphaFoldDB" id="A0A0C3CCM6"/>
<comment type="subcellular location">
    <subcellularLocation>
        <location evidence="1">Membrane</location>
        <topology evidence="1">Multi-pass membrane protein</topology>
    </subcellularLocation>
</comment>
<keyword evidence="8" id="KW-1185">Reference proteome</keyword>
<feature type="transmembrane region" description="Helical" evidence="6">
    <location>
        <begin position="233"/>
        <end position="252"/>
    </location>
</feature>
<dbReference type="HOGENOM" id="CLU_018303_1_1_1"/>
<feature type="transmembrane region" description="Helical" evidence="6">
    <location>
        <begin position="366"/>
        <end position="390"/>
    </location>
</feature>
<dbReference type="PANTHER" id="PTHR19432:SF35">
    <property type="entry name" value="SOLUTE CARRIER FAMILY 45 MEMBER 3 ISOFORM X1"/>
    <property type="match status" value="1"/>
</dbReference>
<dbReference type="Pfam" id="PF13347">
    <property type="entry name" value="MFS_2"/>
    <property type="match status" value="1"/>
</dbReference>
<dbReference type="OrthoDB" id="28755at2759"/>
<evidence type="ECO:0008006" key="9">
    <source>
        <dbReference type="Google" id="ProtNLM"/>
    </source>
</evidence>
<evidence type="ECO:0000256" key="6">
    <source>
        <dbReference type="SAM" id="Phobius"/>
    </source>
</evidence>
<evidence type="ECO:0000256" key="3">
    <source>
        <dbReference type="ARBA" id="ARBA00022692"/>
    </source>
</evidence>
<dbReference type="SUPFAM" id="SSF103473">
    <property type="entry name" value="MFS general substrate transporter"/>
    <property type="match status" value="1"/>
</dbReference>
<dbReference type="Gene3D" id="1.20.1250.20">
    <property type="entry name" value="MFS general substrate transporter like domains"/>
    <property type="match status" value="1"/>
</dbReference>